<dbReference type="InterPro" id="IPR051184">
    <property type="entry name" value="Tyrosine-phos_adapter"/>
</dbReference>
<dbReference type="SUPFAM" id="SSF50044">
    <property type="entry name" value="SH3-domain"/>
    <property type="match status" value="1"/>
</dbReference>
<feature type="compositionally biased region" description="Basic and acidic residues" evidence="5">
    <location>
        <begin position="501"/>
        <end position="512"/>
    </location>
</feature>
<dbReference type="Gene3D" id="3.30.505.10">
    <property type="entry name" value="SH2 domain"/>
    <property type="match status" value="1"/>
</dbReference>
<dbReference type="GO" id="GO:0005737">
    <property type="term" value="C:cytoplasm"/>
    <property type="evidence" value="ECO:0007669"/>
    <property type="project" value="TreeGrafter"/>
</dbReference>
<keyword evidence="9" id="KW-1185">Reference proteome</keyword>
<keyword evidence="2 3" id="KW-0727">SH2 domain</keyword>
<dbReference type="GO" id="GO:0016477">
    <property type="term" value="P:cell migration"/>
    <property type="evidence" value="ECO:0007669"/>
    <property type="project" value="TreeGrafter"/>
</dbReference>
<evidence type="ECO:0000256" key="3">
    <source>
        <dbReference type="PROSITE-ProRule" id="PRU00191"/>
    </source>
</evidence>
<dbReference type="PROSITE" id="PS51257">
    <property type="entry name" value="PROKAR_LIPOPROTEIN"/>
    <property type="match status" value="1"/>
</dbReference>
<dbReference type="AlphaFoldDB" id="A0A913Z357"/>
<dbReference type="SMART" id="SM00326">
    <property type="entry name" value="SH3"/>
    <property type="match status" value="1"/>
</dbReference>
<dbReference type="OrthoDB" id="67310at2759"/>
<dbReference type="Gene3D" id="2.30.30.40">
    <property type="entry name" value="SH3 Domains"/>
    <property type="match status" value="1"/>
</dbReference>
<dbReference type="PANTHER" id="PTHR19969">
    <property type="entry name" value="SH2-SH3 ADAPTOR PROTEIN-RELATED"/>
    <property type="match status" value="1"/>
</dbReference>
<dbReference type="Pfam" id="PF07653">
    <property type="entry name" value="SH3_2"/>
    <property type="match status" value="1"/>
</dbReference>
<protein>
    <submittedName>
        <fullName evidence="8">Uncharacterized protein</fullName>
    </submittedName>
</protein>
<dbReference type="SUPFAM" id="SSF55550">
    <property type="entry name" value="SH2 domain"/>
    <property type="match status" value="1"/>
</dbReference>
<dbReference type="RefSeq" id="XP_038046143.1">
    <property type="nucleotide sequence ID" value="XM_038190215.1"/>
</dbReference>
<dbReference type="RefSeq" id="XP_038046145.1">
    <property type="nucleotide sequence ID" value="XM_038190217.1"/>
</dbReference>
<proteinExistence type="predicted"/>
<evidence type="ECO:0000259" key="6">
    <source>
        <dbReference type="PROSITE" id="PS50001"/>
    </source>
</evidence>
<dbReference type="EnsemblMetazoa" id="XM_038190217.1">
    <property type="protein sequence ID" value="XP_038046145.1"/>
    <property type="gene ID" value="LOC119720518"/>
</dbReference>
<accession>A0A913Z357</accession>
<feature type="region of interest" description="Disordered" evidence="5">
    <location>
        <begin position="346"/>
        <end position="409"/>
    </location>
</feature>
<evidence type="ECO:0000256" key="4">
    <source>
        <dbReference type="PROSITE-ProRule" id="PRU00192"/>
    </source>
</evidence>
<dbReference type="Proteomes" id="UP000887568">
    <property type="component" value="Unplaced"/>
</dbReference>
<dbReference type="InterPro" id="IPR001452">
    <property type="entry name" value="SH3_domain"/>
</dbReference>
<evidence type="ECO:0000313" key="9">
    <source>
        <dbReference type="Proteomes" id="UP000887568"/>
    </source>
</evidence>
<feature type="domain" description="SH2" evidence="6">
    <location>
        <begin position="38"/>
        <end position="145"/>
    </location>
</feature>
<dbReference type="EnsemblMetazoa" id="XM_038190216.1">
    <property type="protein sequence ID" value="XP_038046144.1"/>
    <property type="gene ID" value="LOC119720518"/>
</dbReference>
<feature type="region of interest" description="Disordered" evidence="5">
    <location>
        <begin position="480"/>
        <end position="512"/>
    </location>
</feature>
<keyword evidence="1 4" id="KW-0728">SH3 domain</keyword>
<dbReference type="PANTHER" id="PTHR19969:SF5">
    <property type="entry name" value="CRK-LIKE PROTEIN"/>
    <property type="match status" value="1"/>
</dbReference>
<evidence type="ECO:0000256" key="1">
    <source>
        <dbReference type="ARBA" id="ARBA00022443"/>
    </source>
</evidence>
<dbReference type="RefSeq" id="XP_038046142.1">
    <property type="nucleotide sequence ID" value="XM_038190214.1"/>
</dbReference>
<dbReference type="PROSITE" id="PS50002">
    <property type="entry name" value="SH3"/>
    <property type="match status" value="1"/>
</dbReference>
<feature type="domain" description="SH3" evidence="7">
    <location>
        <begin position="168"/>
        <end position="229"/>
    </location>
</feature>
<evidence type="ECO:0000313" key="8">
    <source>
        <dbReference type="EnsemblMetazoa" id="XP_038046142.1"/>
    </source>
</evidence>
<organism evidence="8 9">
    <name type="scientific">Patiria miniata</name>
    <name type="common">Bat star</name>
    <name type="synonym">Asterina miniata</name>
    <dbReference type="NCBI Taxonomy" id="46514"/>
    <lineage>
        <taxon>Eukaryota</taxon>
        <taxon>Metazoa</taxon>
        <taxon>Echinodermata</taxon>
        <taxon>Eleutherozoa</taxon>
        <taxon>Asterozoa</taxon>
        <taxon>Asteroidea</taxon>
        <taxon>Valvatacea</taxon>
        <taxon>Valvatida</taxon>
        <taxon>Asterinidae</taxon>
        <taxon>Patiria</taxon>
    </lineage>
</organism>
<dbReference type="EnsemblMetazoa" id="XM_038190214.1">
    <property type="protein sequence ID" value="XP_038046142.1"/>
    <property type="gene ID" value="LOC119720518"/>
</dbReference>
<name>A0A913Z357_PATMI</name>
<dbReference type="SMART" id="SM00252">
    <property type="entry name" value="SH2"/>
    <property type="match status" value="1"/>
</dbReference>
<dbReference type="GO" id="GO:0007167">
    <property type="term" value="P:enzyme-linked receptor protein signaling pathway"/>
    <property type="evidence" value="ECO:0007669"/>
    <property type="project" value="TreeGrafter"/>
</dbReference>
<dbReference type="CDD" id="cd00173">
    <property type="entry name" value="SH2"/>
    <property type="match status" value="1"/>
</dbReference>
<dbReference type="GeneID" id="119720518"/>
<evidence type="ECO:0000259" key="7">
    <source>
        <dbReference type="PROSITE" id="PS50002"/>
    </source>
</evidence>
<dbReference type="InterPro" id="IPR000980">
    <property type="entry name" value="SH2"/>
</dbReference>
<sequence>MSSSKHQCTAPITSASCLSPPSSRLTGRPSTPEGVPLWFHGLLARSVAEDLLLKNPQSAEGLFLVRQSSNRGGHFVISVCTGMTVNHYLVETLESMFYVRRDRCQERGRDIQARDLCSLVQCYRGSPLDESGLILKDGLLRTIPVTVTAPLTAMTRSKINHNYIPLHMDNREYIALEEFTAGDDLQALSFQKGEVLTVLQKESKNWWFAYNLQQDLGYIPASLVCNLKEWQQKCKNSGAFCNLGCSDTDGVFVSNREETQESAAQQREEERKCLLDVNSNVLGICGCSSSASPKRCQSSPSLRENAYNNSKEMVCVSTDYIAMCLRHREHQKLCEMQRVLDARLSQQLSPSSRNAVPPLSDYSGQSPPDCRRDLKPRILLRSRTEPANIHSAPPSPHRRTEPIEAPPRSKLRKENVPCLLINAVSVNELALSHTCTPDRSNCNNKQCGLSRSPSKENPESRLLTCFEEAEYKLMNNNCSEPTDSKLKRDETNAANHGTSKTRPDTRRIETDCDKPYDPLATYLRLAECTTGPKSAVR</sequence>
<dbReference type="Pfam" id="PF00017">
    <property type="entry name" value="SH2"/>
    <property type="match status" value="1"/>
</dbReference>
<feature type="compositionally biased region" description="Basic and acidic residues" evidence="5">
    <location>
        <begin position="482"/>
        <end position="491"/>
    </location>
</feature>
<dbReference type="EnsemblMetazoa" id="XM_038190215.1">
    <property type="protein sequence ID" value="XP_038046143.1"/>
    <property type="gene ID" value="LOC119720518"/>
</dbReference>
<dbReference type="InterPro" id="IPR036028">
    <property type="entry name" value="SH3-like_dom_sf"/>
</dbReference>
<evidence type="ECO:0000256" key="2">
    <source>
        <dbReference type="ARBA" id="ARBA00022999"/>
    </source>
</evidence>
<dbReference type="RefSeq" id="XP_038046144.1">
    <property type="nucleotide sequence ID" value="XM_038190216.1"/>
</dbReference>
<dbReference type="InterPro" id="IPR036860">
    <property type="entry name" value="SH2_dom_sf"/>
</dbReference>
<dbReference type="GO" id="GO:0030971">
    <property type="term" value="F:receptor tyrosine kinase binding"/>
    <property type="evidence" value="ECO:0007669"/>
    <property type="project" value="TreeGrafter"/>
</dbReference>
<dbReference type="PROSITE" id="PS50001">
    <property type="entry name" value="SH2"/>
    <property type="match status" value="1"/>
</dbReference>
<dbReference type="GO" id="GO:0035591">
    <property type="term" value="F:signaling adaptor activity"/>
    <property type="evidence" value="ECO:0007669"/>
    <property type="project" value="TreeGrafter"/>
</dbReference>
<evidence type="ECO:0000256" key="5">
    <source>
        <dbReference type="SAM" id="MobiDB-lite"/>
    </source>
</evidence>
<reference evidence="8" key="1">
    <citation type="submission" date="2022-11" db="UniProtKB">
        <authorList>
            <consortium name="EnsemblMetazoa"/>
        </authorList>
    </citation>
    <scope>IDENTIFICATION</scope>
</reference>
<dbReference type="OMA" id="WFAYNIQ"/>